<evidence type="ECO:0000313" key="9">
    <source>
        <dbReference type="EMBL" id="MCT7966227.1"/>
    </source>
</evidence>
<evidence type="ECO:0000256" key="4">
    <source>
        <dbReference type="ARBA" id="ARBA00023002"/>
    </source>
</evidence>
<keyword evidence="3 7" id="KW-1133">Transmembrane helix</keyword>
<protein>
    <submittedName>
        <fullName evidence="9">Sterol desaturase family protein</fullName>
    </submittedName>
</protein>
<evidence type="ECO:0000256" key="1">
    <source>
        <dbReference type="ARBA" id="ARBA00004127"/>
    </source>
</evidence>
<evidence type="ECO:0000256" key="2">
    <source>
        <dbReference type="ARBA" id="ARBA00022692"/>
    </source>
</evidence>
<keyword evidence="2 7" id="KW-0812">Transmembrane</keyword>
<keyword evidence="5" id="KW-0443">Lipid metabolism</keyword>
<sequence>MAIFIAFVTLLILTVARTEHWAKFQTKSWQEWLLDGIGLCFQGILIPALQLVLIYQVYQHFIPDSRAIFTSPPILAFGLSFVGVDYLYYWNHRLLHSRVFWGLHLVHHTMTERQVIGTSRNTLWTSFLIVYLWIHALFIYLLQDPTAYIIGVSLTSILDLWRHSEIEPLPGTMLHRLLSPWLILPMDHAWHHAQDSAGVNYGANLKVWDRLHGTNYDSNIAPNALGISTHLTLAQKLIWPF</sequence>
<feature type="transmembrane region" description="Helical" evidence="7">
    <location>
        <begin position="34"/>
        <end position="55"/>
    </location>
</feature>
<evidence type="ECO:0000313" key="10">
    <source>
        <dbReference type="Proteomes" id="UP001525890"/>
    </source>
</evidence>
<dbReference type="Pfam" id="PF04116">
    <property type="entry name" value="FA_hydroxylase"/>
    <property type="match status" value="1"/>
</dbReference>
<proteinExistence type="predicted"/>
<feature type="transmembrane region" description="Helical" evidence="7">
    <location>
        <begin position="67"/>
        <end position="89"/>
    </location>
</feature>
<evidence type="ECO:0000259" key="8">
    <source>
        <dbReference type="Pfam" id="PF04116"/>
    </source>
</evidence>
<gene>
    <name evidence="9" type="ORF">NG799_07760</name>
</gene>
<organism evidence="9 10">
    <name type="scientific">Laspinema palackyanum D2a</name>
    <dbReference type="NCBI Taxonomy" id="2953684"/>
    <lineage>
        <taxon>Bacteria</taxon>
        <taxon>Bacillati</taxon>
        <taxon>Cyanobacteriota</taxon>
        <taxon>Cyanophyceae</taxon>
        <taxon>Oscillatoriophycideae</taxon>
        <taxon>Oscillatoriales</taxon>
        <taxon>Laspinemataceae</taxon>
        <taxon>Laspinema</taxon>
        <taxon>Laspinema palackyanum</taxon>
    </lineage>
</organism>
<dbReference type="PANTHER" id="PTHR21624">
    <property type="entry name" value="STEROL DESATURASE-RELATED PROTEIN"/>
    <property type="match status" value="1"/>
</dbReference>
<dbReference type="InterPro" id="IPR006694">
    <property type="entry name" value="Fatty_acid_hydroxylase"/>
</dbReference>
<evidence type="ECO:0000256" key="7">
    <source>
        <dbReference type="SAM" id="Phobius"/>
    </source>
</evidence>
<evidence type="ECO:0000256" key="6">
    <source>
        <dbReference type="ARBA" id="ARBA00023136"/>
    </source>
</evidence>
<dbReference type="Proteomes" id="UP001525890">
    <property type="component" value="Unassembled WGS sequence"/>
</dbReference>
<feature type="domain" description="Fatty acid hydroxylase" evidence="8">
    <location>
        <begin position="79"/>
        <end position="214"/>
    </location>
</feature>
<evidence type="ECO:0000256" key="3">
    <source>
        <dbReference type="ARBA" id="ARBA00022989"/>
    </source>
</evidence>
<keyword evidence="10" id="KW-1185">Reference proteome</keyword>
<feature type="transmembrane region" description="Helical" evidence="7">
    <location>
        <begin position="123"/>
        <end position="142"/>
    </location>
</feature>
<reference evidence="9 10" key="1">
    <citation type="journal article" date="2022" name="Front. Microbiol.">
        <title>High genomic differentiation and limited gene flow indicate recent cryptic speciation within the genus Laspinema (cyanobacteria).</title>
        <authorList>
            <person name="Stanojkovic A."/>
            <person name="Skoupy S."/>
            <person name="Skaloud P."/>
            <person name="Dvorak P."/>
        </authorList>
    </citation>
    <scope>NUCLEOTIDE SEQUENCE [LARGE SCALE GENOMIC DNA]</scope>
    <source>
        <strain evidence="9 10">D2a</strain>
    </source>
</reference>
<dbReference type="InterPro" id="IPR051689">
    <property type="entry name" value="Sterol_desaturase/TMEM195"/>
</dbReference>
<dbReference type="PANTHER" id="PTHR21624:SF1">
    <property type="entry name" value="ALKYLGLYCEROL MONOOXYGENASE"/>
    <property type="match status" value="1"/>
</dbReference>
<comment type="caution">
    <text evidence="9">The sequence shown here is derived from an EMBL/GenBank/DDBJ whole genome shotgun (WGS) entry which is preliminary data.</text>
</comment>
<evidence type="ECO:0000256" key="5">
    <source>
        <dbReference type="ARBA" id="ARBA00023098"/>
    </source>
</evidence>
<dbReference type="EMBL" id="JAMXFF010000008">
    <property type="protein sequence ID" value="MCT7966227.1"/>
    <property type="molecule type" value="Genomic_DNA"/>
</dbReference>
<comment type="subcellular location">
    <subcellularLocation>
        <location evidence="1">Endomembrane system</location>
        <topology evidence="1">Multi-pass membrane protein</topology>
    </subcellularLocation>
</comment>
<keyword evidence="6 7" id="KW-0472">Membrane</keyword>
<accession>A0ABT2MP20</accession>
<name>A0ABT2MP20_9CYAN</name>
<keyword evidence="4" id="KW-0560">Oxidoreductase</keyword>
<dbReference type="RefSeq" id="WP_368005870.1">
    <property type="nucleotide sequence ID" value="NZ_JAMXFF010000008.1"/>
</dbReference>